<comment type="subcellular location">
    <subcellularLocation>
        <location evidence="1">Nucleus speckle</location>
    </subcellularLocation>
</comment>
<reference evidence="9" key="1">
    <citation type="submission" date="2022-11" db="UniProtKB">
        <authorList>
            <consortium name="WormBaseParasite"/>
        </authorList>
    </citation>
    <scope>IDENTIFICATION</scope>
</reference>
<organism evidence="8 9">
    <name type="scientific">Romanomermis culicivorax</name>
    <name type="common">Nematode worm</name>
    <dbReference type="NCBI Taxonomy" id="13658"/>
    <lineage>
        <taxon>Eukaryota</taxon>
        <taxon>Metazoa</taxon>
        <taxon>Ecdysozoa</taxon>
        <taxon>Nematoda</taxon>
        <taxon>Enoplea</taxon>
        <taxon>Dorylaimia</taxon>
        <taxon>Mermithida</taxon>
        <taxon>Mermithoidea</taxon>
        <taxon>Mermithidae</taxon>
        <taxon>Romanomermis</taxon>
    </lineage>
</organism>
<name>A0A915J211_ROMCU</name>
<feature type="compositionally biased region" description="Acidic residues" evidence="6">
    <location>
        <begin position="346"/>
        <end position="371"/>
    </location>
</feature>
<dbReference type="Pfam" id="PF02847">
    <property type="entry name" value="MA3"/>
    <property type="match status" value="1"/>
</dbReference>
<dbReference type="PANTHER" id="PTHR18034">
    <property type="entry name" value="CELL CYCLE CONTROL PROTEIN CWF22-RELATED"/>
    <property type="match status" value="1"/>
</dbReference>
<evidence type="ECO:0000313" key="9">
    <source>
        <dbReference type="WBParaSite" id="nRc.2.0.1.t20149-RA"/>
    </source>
</evidence>
<feature type="domain" description="MI" evidence="7">
    <location>
        <begin position="389"/>
        <end position="505"/>
    </location>
</feature>
<dbReference type="SMART" id="SM00544">
    <property type="entry name" value="MA3"/>
    <property type="match status" value="1"/>
</dbReference>
<feature type="compositionally biased region" description="Basic and acidic residues" evidence="6">
    <location>
        <begin position="56"/>
        <end position="78"/>
    </location>
</feature>
<feature type="compositionally biased region" description="Basic residues" evidence="6">
    <location>
        <begin position="1"/>
        <end position="13"/>
    </location>
</feature>
<dbReference type="Gene3D" id="1.25.40.180">
    <property type="match status" value="1"/>
</dbReference>
<dbReference type="GO" id="GO:0003723">
    <property type="term" value="F:RNA binding"/>
    <property type="evidence" value="ECO:0007669"/>
    <property type="project" value="InterPro"/>
</dbReference>
<dbReference type="PROSITE" id="PS51366">
    <property type="entry name" value="MI"/>
    <property type="match status" value="1"/>
</dbReference>
<keyword evidence="4" id="KW-0508">mRNA splicing</keyword>
<dbReference type="OMA" id="VIEGCCE"/>
<feature type="region of interest" description="Disordered" evidence="6">
    <location>
        <begin position="1"/>
        <end position="78"/>
    </location>
</feature>
<dbReference type="Pfam" id="PF02854">
    <property type="entry name" value="MIF4G"/>
    <property type="match status" value="1"/>
</dbReference>
<evidence type="ECO:0000256" key="3">
    <source>
        <dbReference type="ARBA" id="ARBA00022664"/>
    </source>
</evidence>
<evidence type="ECO:0000313" key="8">
    <source>
        <dbReference type="Proteomes" id="UP000887565"/>
    </source>
</evidence>
<feature type="compositionally biased region" description="Basic and acidic residues" evidence="6">
    <location>
        <begin position="15"/>
        <end position="46"/>
    </location>
</feature>
<dbReference type="InterPro" id="IPR003890">
    <property type="entry name" value="MIF4G-like_typ-3"/>
</dbReference>
<accession>A0A915J211</accession>
<dbReference type="AlphaFoldDB" id="A0A915J211"/>
<evidence type="ECO:0000256" key="6">
    <source>
        <dbReference type="SAM" id="MobiDB-lite"/>
    </source>
</evidence>
<keyword evidence="8" id="KW-1185">Reference proteome</keyword>
<comment type="similarity">
    <text evidence="2">Belongs to the CWC22 family.</text>
</comment>
<evidence type="ECO:0000256" key="4">
    <source>
        <dbReference type="ARBA" id="ARBA00023187"/>
    </source>
</evidence>
<keyword evidence="5" id="KW-0539">Nucleus</keyword>
<proteinExistence type="inferred from homology"/>
<dbReference type="GO" id="GO:0000398">
    <property type="term" value="P:mRNA splicing, via spliceosome"/>
    <property type="evidence" value="ECO:0007669"/>
    <property type="project" value="TreeGrafter"/>
</dbReference>
<dbReference type="GO" id="GO:0071013">
    <property type="term" value="C:catalytic step 2 spliceosome"/>
    <property type="evidence" value="ECO:0007669"/>
    <property type="project" value="TreeGrafter"/>
</dbReference>
<evidence type="ECO:0000259" key="7">
    <source>
        <dbReference type="PROSITE" id="PS51366"/>
    </source>
</evidence>
<feature type="region of interest" description="Disordered" evidence="6">
    <location>
        <begin position="343"/>
        <end position="376"/>
    </location>
</feature>
<evidence type="ECO:0000256" key="2">
    <source>
        <dbReference type="ARBA" id="ARBA00006856"/>
    </source>
</evidence>
<dbReference type="InterPro" id="IPR016024">
    <property type="entry name" value="ARM-type_fold"/>
</dbReference>
<dbReference type="InterPro" id="IPR050781">
    <property type="entry name" value="CWC22_splicing_factor"/>
</dbReference>
<dbReference type="Proteomes" id="UP000887565">
    <property type="component" value="Unplaced"/>
</dbReference>
<protein>
    <submittedName>
        <fullName evidence="9">MI domain-containing protein</fullName>
    </submittedName>
</protein>
<dbReference type="SMART" id="SM00543">
    <property type="entry name" value="MIF4G"/>
    <property type="match status" value="1"/>
</dbReference>
<evidence type="ECO:0000256" key="1">
    <source>
        <dbReference type="ARBA" id="ARBA00004324"/>
    </source>
</evidence>
<dbReference type="PANTHER" id="PTHR18034:SF3">
    <property type="entry name" value="PRE-MRNA-SPLICING FACTOR CWC22 HOMOLOG"/>
    <property type="match status" value="1"/>
</dbReference>
<sequence>MGRSKRSRSRSKSRSLSDGDSRRRRNNKADKQKSSRRGEREVESRKRREKRSSPHRLTDDVNRERSESPRLKNESVTKKVEADLTLTRAGGAYIPPAKLKMLQEQIADKSSEEYQRLAWEHLKKRIHGTVNKVNTKNLVKVVRDLLKENIIRGKGLFARSVIQAQAASPSFSNIFAALVAIINSKFPHIGELVIRRLTIQFKRAIVHRNKPVAISATKFIAHLTNQQVVHELLSLEILALLLENATDDSVEVAVSFIKECGAKLTELAPRAIDGIFASFRYILNENVSDRIQYMLEVLFQIRKEKFAAHPGIIPDLDLVEADDQITHTIALDDLIDPENKLKILGEDDDDDDDEEGSDEDEDENGEGGATEEGEKKTVIIDNTEANLVALRRTVYLTIQSSLSYEEAAHKLMKMKIAPEMEPEICNMLLDCCAQNRTFEKFFGLLAGQFCRIKKDYQQFFEQLFKDSYDTIHRFDIGKIRNISKFFAHLLFSDSISWMVLGHIHLNERDTTSAGRVFIKILLQELTEIFGLEKLYGRIRDATMQEAFDGLFPRDDPHDTRFAINFFTSIGLGGLT</sequence>
<dbReference type="SUPFAM" id="SSF48371">
    <property type="entry name" value="ARM repeat"/>
    <property type="match status" value="1"/>
</dbReference>
<dbReference type="GO" id="GO:0016607">
    <property type="term" value="C:nuclear speck"/>
    <property type="evidence" value="ECO:0007669"/>
    <property type="project" value="UniProtKB-SubCell"/>
</dbReference>
<evidence type="ECO:0000256" key="5">
    <source>
        <dbReference type="ARBA" id="ARBA00023242"/>
    </source>
</evidence>
<keyword evidence="3" id="KW-0507">mRNA processing</keyword>
<dbReference type="InterPro" id="IPR003891">
    <property type="entry name" value="Initiation_fac_eIF4g_MI"/>
</dbReference>
<dbReference type="WBParaSite" id="nRc.2.0.1.t20149-RA">
    <property type="protein sequence ID" value="nRc.2.0.1.t20149-RA"/>
    <property type="gene ID" value="nRc.2.0.1.g20149"/>
</dbReference>